<dbReference type="Proteomes" id="UP000825002">
    <property type="component" value="Unassembled WGS sequence"/>
</dbReference>
<comment type="similarity">
    <text evidence="3 12">Belongs to the peptidase M14 family.</text>
</comment>
<feature type="active site" description="Proton donor/acceptor" evidence="12">
    <location>
        <position position="1684"/>
    </location>
</feature>
<dbReference type="SUPFAM" id="SSF53187">
    <property type="entry name" value="Zn-dependent exopeptidases"/>
    <property type="match status" value="1"/>
</dbReference>
<feature type="repeat" description="WD" evidence="11">
    <location>
        <begin position="1118"/>
        <end position="1159"/>
    </location>
</feature>
<dbReference type="Gene3D" id="3.40.50.720">
    <property type="entry name" value="NAD(P)-binding Rossmann-like Domain"/>
    <property type="match status" value="1"/>
</dbReference>
<dbReference type="PROSITE" id="PS50294">
    <property type="entry name" value="WD_REPEATS_REGION"/>
    <property type="match status" value="6"/>
</dbReference>
<feature type="region of interest" description="Disordered" evidence="13">
    <location>
        <begin position="106"/>
        <end position="136"/>
    </location>
</feature>
<evidence type="ECO:0000256" key="10">
    <source>
        <dbReference type="ARBA" id="ARBA00023242"/>
    </source>
</evidence>
<dbReference type="SUPFAM" id="SSF69572">
    <property type="entry name" value="Activating enzymes of the ubiquitin-like proteins"/>
    <property type="match status" value="1"/>
</dbReference>
<keyword evidence="4 11" id="KW-0853">WD repeat</keyword>
<dbReference type="SMART" id="SM00631">
    <property type="entry name" value="Zn_pept"/>
    <property type="match status" value="1"/>
</dbReference>
<dbReference type="CDD" id="cd00200">
    <property type="entry name" value="WD40"/>
    <property type="match status" value="1"/>
</dbReference>
<reference evidence="15 16" key="1">
    <citation type="submission" date="2020-10" db="EMBL/GenBank/DDBJ databases">
        <authorList>
            <person name="Klimov P.B."/>
            <person name="Dyachkov S.M."/>
            <person name="Chetverikov P.E."/>
        </authorList>
    </citation>
    <scope>NUCLEOTIDE SEQUENCE [LARGE SCALE GENOMIC DNA]</scope>
    <source>
        <strain evidence="15">BMOC 18-1129-001#AD2665</strain>
        <tissue evidence="15">Entire mites</tissue>
    </source>
</reference>
<keyword evidence="16" id="KW-1185">Reference proteome</keyword>
<dbReference type="InterPro" id="IPR019775">
    <property type="entry name" value="WD40_repeat_CS"/>
</dbReference>
<dbReference type="InterPro" id="IPR000834">
    <property type="entry name" value="Peptidase_M14"/>
</dbReference>
<dbReference type="Pfam" id="PF08154">
    <property type="entry name" value="NLE"/>
    <property type="match status" value="1"/>
</dbReference>
<comment type="subcellular location">
    <subcellularLocation>
        <location evidence="2">Nucleus</location>
        <location evidence="2">Nucleolus</location>
    </subcellularLocation>
</comment>
<dbReference type="SMART" id="SM00320">
    <property type="entry name" value="WD40"/>
    <property type="match status" value="8"/>
</dbReference>
<dbReference type="PROSITE" id="PS00133">
    <property type="entry name" value="CARBOXYPEPT_ZN_2"/>
    <property type="match status" value="1"/>
</dbReference>
<dbReference type="InterPro" id="IPR057247">
    <property type="entry name" value="CARBOXYPEPT_ZN_2"/>
</dbReference>
<dbReference type="PROSITE" id="PS00132">
    <property type="entry name" value="CARBOXYPEPT_ZN_1"/>
    <property type="match status" value="1"/>
</dbReference>
<dbReference type="InterPro" id="IPR013924">
    <property type="entry name" value="RNase_H2_suC"/>
</dbReference>
<dbReference type="InterPro" id="IPR057246">
    <property type="entry name" value="CARBOXYPEPT_ZN_1"/>
</dbReference>
<dbReference type="PRINTS" id="PR00765">
    <property type="entry name" value="CRBOXYPTASEA"/>
</dbReference>
<feature type="repeat" description="WD" evidence="11">
    <location>
        <begin position="1076"/>
        <end position="1117"/>
    </location>
</feature>
<evidence type="ECO:0000256" key="4">
    <source>
        <dbReference type="ARBA" id="ARBA00022574"/>
    </source>
</evidence>
<dbReference type="PROSITE" id="PS00678">
    <property type="entry name" value="WD_REPEATS_1"/>
    <property type="match status" value="2"/>
</dbReference>
<dbReference type="CDD" id="cd00757">
    <property type="entry name" value="ThiF_MoeB_HesA_family"/>
    <property type="match status" value="1"/>
</dbReference>
<evidence type="ECO:0000256" key="3">
    <source>
        <dbReference type="ARBA" id="ARBA00005988"/>
    </source>
</evidence>
<evidence type="ECO:0000259" key="14">
    <source>
        <dbReference type="PROSITE" id="PS52035"/>
    </source>
</evidence>
<name>A0ABQ7S969_9ACAR</name>
<feature type="compositionally biased region" description="Polar residues" evidence="13">
    <location>
        <begin position="106"/>
        <end position="128"/>
    </location>
</feature>
<dbReference type="PANTHER" id="PTHR19848">
    <property type="entry name" value="WD40 REPEAT PROTEIN"/>
    <property type="match status" value="1"/>
</dbReference>
<evidence type="ECO:0000256" key="12">
    <source>
        <dbReference type="PROSITE-ProRule" id="PRU01379"/>
    </source>
</evidence>
<evidence type="ECO:0000313" key="15">
    <source>
        <dbReference type="EMBL" id="KAG9509973.1"/>
    </source>
</evidence>
<dbReference type="InterPro" id="IPR035985">
    <property type="entry name" value="Ubiquitin-activating_enz"/>
</dbReference>
<evidence type="ECO:0000256" key="1">
    <source>
        <dbReference type="ARBA" id="ARBA00001947"/>
    </source>
</evidence>
<evidence type="ECO:0000256" key="5">
    <source>
        <dbReference type="ARBA" id="ARBA00022645"/>
    </source>
</evidence>
<dbReference type="InterPro" id="IPR003146">
    <property type="entry name" value="M14A_act_pep"/>
</dbReference>
<dbReference type="InterPro" id="IPR020472">
    <property type="entry name" value="WD40_PAC1"/>
</dbReference>
<keyword evidence="7" id="KW-0677">Repeat</keyword>
<sequence length="1720" mass="192839">IGDQNNLPPAECHLIPCKIDSDCETAKVSTYFSPTIRSDSTPNTSEQFKTASFRGRPLQGRSVKLPNGYVGSILASPRTVSGITTRKAVKKFDEFTYWNWDAVPKSQDSPAQPGFHNNSTTNSPNQHINLPPREASPFYEINPPLSDEVAACIRDEMKRLNHRKSIASLASAANSISVNPSTSPDLTNTNSDSTTTNLAPSKPKEPLVFTVRQAHLICERLIKEREARIREEYEKILVTKLAEQYDTFVKFTYDQIQKRYEVGSTPKSVGPDQIYILSLSIYLKWRRSRMAQEVNKPMVSRERIANMSAEVVNTNPYSRLMALKTMDTVEDYEIIRNYTVIIVGVGGVGSVAADMLTRCGIGKLILYDYNKVELANMNRLFYQPNQCGLSKVDAAVKTLSYINPDVEFETYNYDITEADHYVHLLDRIENGAKVNMQNGSPPENVQSAGFEMKRVDLVLSCVDNFEARMTINKACNELGQVWFESGVSENATSGHIQLLKPGETACFACAPPLVVAPRVDERTQKRDGVCAASLPTTMAIVAGLLVQNVLKYLLHFGRVTPYLGYNALEDCFPTWSMQPNPNCTDKFCWSRQRGHSDTQQLKNSDHSSTLALTSPPKALPSKKLQLSYLQDLSRDIDLSRLNQDYRLSLKLVRKLESKAQFVPKDALRKSGIIDAINATRKSYSQTDINIYCMRIIQKWQIKTTIMTLIQQSVIAQFVSEDGTDKSESFSLPLDLTPFNLQAICDGLKEKPKDECVPYLFFIQDVQIRDSIKQTIEKNPDSIKFEPEKTLSIVYAAQAAFKVEPVTRCTSTLTGHGEAIVSVSFSPDGLYLASGAGDATVRFWDITTQTPVHECRAHRDWVLALAWSPNSKMLASGCKNGEIYLWQANNGKQINTKPLLGHTKFITCLTWEPINCGSECRRLASSSKDASIRIWDVVLGLSEIVLTGHSMSVTCIKWSANGLLYSASQDRTVKVWRGSDGTLCRTLTGHAHWVNTLALNCDHIVRTGPFEPASQYLKKRSGIIESNSPTALDMARVAQQRYDKARGDHEDVLVSGSDDFTMFMWHPESSAKPIARMAGHQQLINDVKFSPDMRYIASASFDKSIRLWDGRTGKFIATLRGHVQRVYQLAWSSDSRLLTSCSADSTIKVWRISSRKLLFDLPGHVDQVYVCDWSPDGERVMYCKIKIVLVGTCVFLQVFLTSASNPIDEESQKRIGDLNNDRNEGMVSYRGHSVFAVTPQTRHQVKQLRDLNMTPLNSVLFWSDPSMANRSVDIMVAPEAKRWFRETLYMLGLSARIKIPDVGRLYENDMSMTSPSATMSFRNSDSEHSAIDGQSLFAFHEKYRRYGEIEARLSALATKYPHLMQLKTIGTTNENRLMYAAVIGLASKQQQQTSKVSMIVDTNTTTDCKFISNNVAGVTETLIVGNEIGDKLEAQSSKQYSDQSKPVIIIDGGHHAREWVSISTAMYLIERLLLAAANETFASAIDIDMKFTAAMRLAVGARHGDDRLEMRAMLEKFDFIIVPCANPDGYEYTHTRDRLWRKNRAPVGTRCRGTDLNRNYPFQWNTGGSSGYPCSETYRGARAASEPETQTIMQLMWNIHDRLRAYISLHAYSQVILMPWGYTQQLPVDYEQCERVARAMAQAVSKFSGTRYDFGSAANYMYVASGGSDDYVKGHLNVPYSYTIELPDKGQYGFMLPTKQIIPVAEEIVTAVKALGAEIAR</sequence>
<dbReference type="InterPro" id="IPR015943">
    <property type="entry name" value="WD40/YVTN_repeat-like_dom_sf"/>
</dbReference>
<keyword evidence="10" id="KW-0539">Nucleus</keyword>
<keyword evidence="8" id="KW-0378">Hydrolase</keyword>
<dbReference type="Gene3D" id="3.40.630.10">
    <property type="entry name" value="Zn peptidases"/>
    <property type="match status" value="1"/>
</dbReference>
<evidence type="ECO:0000256" key="2">
    <source>
        <dbReference type="ARBA" id="ARBA00004604"/>
    </source>
</evidence>
<feature type="repeat" description="WD" evidence="11">
    <location>
        <begin position="898"/>
        <end position="936"/>
    </location>
</feature>
<dbReference type="Pfam" id="PF02244">
    <property type="entry name" value="Propep_M14"/>
    <property type="match status" value="1"/>
</dbReference>
<keyword evidence="6" id="KW-0479">Metal-binding</keyword>
<dbReference type="CDD" id="cd09271">
    <property type="entry name" value="RNase_H2-C"/>
    <property type="match status" value="1"/>
</dbReference>
<dbReference type="SUPFAM" id="SSF54897">
    <property type="entry name" value="Protease propeptides/inhibitors"/>
    <property type="match status" value="1"/>
</dbReference>
<feature type="repeat" description="WD" evidence="11">
    <location>
        <begin position="854"/>
        <end position="895"/>
    </location>
</feature>
<evidence type="ECO:0000256" key="13">
    <source>
        <dbReference type="SAM" id="MobiDB-lite"/>
    </source>
</evidence>
<feature type="non-terminal residue" evidence="15">
    <location>
        <position position="1"/>
    </location>
</feature>
<dbReference type="Pfam" id="PF00899">
    <property type="entry name" value="ThiF"/>
    <property type="match status" value="1"/>
</dbReference>
<dbReference type="InterPro" id="IPR001680">
    <property type="entry name" value="WD40_rpt"/>
</dbReference>
<accession>A0ABQ7S969</accession>
<evidence type="ECO:0000256" key="7">
    <source>
        <dbReference type="ARBA" id="ARBA00022737"/>
    </source>
</evidence>
<dbReference type="InterPro" id="IPR036990">
    <property type="entry name" value="M14A-like_propep"/>
</dbReference>
<dbReference type="Gene3D" id="2.130.10.10">
    <property type="entry name" value="YVTN repeat-like/Quinoprotein amine dehydrogenase"/>
    <property type="match status" value="1"/>
</dbReference>
<dbReference type="Pfam" id="PF00246">
    <property type="entry name" value="Peptidase_M14"/>
    <property type="match status" value="1"/>
</dbReference>
<dbReference type="InterPro" id="IPR000594">
    <property type="entry name" value="ThiF_NAD_FAD-bd"/>
</dbReference>
<evidence type="ECO:0000313" key="16">
    <source>
        <dbReference type="Proteomes" id="UP000825002"/>
    </source>
</evidence>
<dbReference type="Gene3D" id="3.30.70.340">
    <property type="entry name" value="Metallocarboxypeptidase-like"/>
    <property type="match status" value="1"/>
</dbReference>
<dbReference type="PRINTS" id="PR00320">
    <property type="entry name" value="GPROTEINBRPT"/>
</dbReference>
<evidence type="ECO:0000256" key="9">
    <source>
        <dbReference type="ARBA" id="ARBA00022833"/>
    </source>
</evidence>
<evidence type="ECO:0000256" key="6">
    <source>
        <dbReference type="ARBA" id="ARBA00022723"/>
    </source>
</evidence>
<dbReference type="PROSITE" id="PS50082">
    <property type="entry name" value="WD_REPEATS_2"/>
    <property type="match status" value="6"/>
</dbReference>
<dbReference type="Pfam" id="PF00400">
    <property type="entry name" value="WD40"/>
    <property type="match status" value="6"/>
</dbReference>
<feature type="repeat" description="WD" evidence="11">
    <location>
        <begin position="945"/>
        <end position="985"/>
    </location>
</feature>
<dbReference type="PANTHER" id="PTHR19848:SF0">
    <property type="entry name" value="NOTCHLESS PROTEIN HOMOLOG 1"/>
    <property type="match status" value="1"/>
</dbReference>
<dbReference type="Gene3D" id="2.40.128.680">
    <property type="match status" value="1"/>
</dbReference>
<proteinExistence type="inferred from homology"/>
<dbReference type="Pfam" id="PF08615">
    <property type="entry name" value="RNase_H2_suC"/>
    <property type="match status" value="1"/>
</dbReference>
<comment type="cofactor">
    <cofactor evidence="1">
        <name>Zn(2+)</name>
        <dbReference type="ChEBI" id="CHEBI:29105"/>
    </cofactor>
</comment>
<comment type="caution">
    <text evidence="15">The sequence shown here is derived from an EMBL/GenBank/DDBJ whole genome shotgun (WGS) entry which is preliminary data.</text>
</comment>
<dbReference type="EMBL" id="JAIFTH010000272">
    <property type="protein sequence ID" value="KAG9509973.1"/>
    <property type="molecule type" value="Genomic_DNA"/>
</dbReference>
<feature type="compositionally biased region" description="Low complexity" evidence="13">
    <location>
        <begin position="176"/>
        <end position="198"/>
    </location>
</feature>
<feature type="repeat" description="WD" evidence="11">
    <location>
        <begin position="812"/>
        <end position="853"/>
    </location>
</feature>
<organism evidence="15 16">
    <name type="scientific">Fragariocoptes setiger</name>
    <dbReference type="NCBI Taxonomy" id="1670756"/>
    <lineage>
        <taxon>Eukaryota</taxon>
        <taxon>Metazoa</taxon>
        <taxon>Ecdysozoa</taxon>
        <taxon>Arthropoda</taxon>
        <taxon>Chelicerata</taxon>
        <taxon>Arachnida</taxon>
        <taxon>Acari</taxon>
        <taxon>Acariformes</taxon>
        <taxon>Trombidiformes</taxon>
        <taxon>Prostigmata</taxon>
        <taxon>Eupodina</taxon>
        <taxon>Eriophyoidea</taxon>
        <taxon>Phytoptidae</taxon>
        <taxon>Fragariocoptes</taxon>
    </lineage>
</organism>
<evidence type="ECO:0000256" key="11">
    <source>
        <dbReference type="PROSITE-ProRule" id="PRU00221"/>
    </source>
</evidence>
<dbReference type="SUPFAM" id="SSF50978">
    <property type="entry name" value="WD40 repeat-like"/>
    <property type="match status" value="1"/>
</dbReference>
<protein>
    <submittedName>
        <fullName evidence="15">Notchless protein-like 1</fullName>
    </submittedName>
</protein>
<dbReference type="PROSITE" id="PS52035">
    <property type="entry name" value="PEPTIDASE_M14"/>
    <property type="match status" value="1"/>
</dbReference>
<gene>
    <name evidence="15" type="primary">NLE1</name>
    <name evidence="15" type="ORF">GZH46_01493</name>
</gene>
<keyword evidence="9" id="KW-0862">Zinc</keyword>
<dbReference type="InterPro" id="IPR036322">
    <property type="entry name" value="WD40_repeat_dom_sf"/>
</dbReference>
<evidence type="ECO:0000256" key="8">
    <source>
        <dbReference type="ARBA" id="ARBA00022801"/>
    </source>
</evidence>
<dbReference type="CDD" id="cd03860">
    <property type="entry name" value="M14_CP_A-B_like"/>
    <property type="match status" value="1"/>
</dbReference>
<feature type="region of interest" description="Disordered" evidence="13">
    <location>
        <begin position="176"/>
        <end position="201"/>
    </location>
</feature>
<feature type="domain" description="Peptidase M14" evidence="14">
    <location>
        <begin position="1341"/>
        <end position="1718"/>
    </location>
</feature>
<dbReference type="InterPro" id="IPR012972">
    <property type="entry name" value="NLE"/>
</dbReference>
<keyword evidence="5" id="KW-0121">Carboxypeptidase</keyword>
<keyword evidence="5" id="KW-0645">Protease</keyword>